<name>A0AAV7P4K0_PLEWA</name>
<proteinExistence type="predicted"/>
<protein>
    <submittedName>
        <fullName evidence="2">Uncharacterized protein</fullName>
    </submittedName>
</protein>
<dbReference type="EMBL" id="JANPWB010000012">
    <property type="protein sequence ID" value="KAJ1120628.1"/>
    <property type="molecule type" value="Genomic_DNA"/>
</dbReference>
<sequence length="127" mass="13697">MAYRSQVDLSLCGTTQQRRRQETDALDDSSITNAGGSGRVEVSAADLFGLQSPRALRLARWGTDWRNVSMCAGTPRGGAEKVQRPWDACGEGRVTGGSRTRGESLQLKQLEDTAWGTVGCRPVGMPL</sequence>
<dbReference type="AlphaFoldDB" id="A0AAV7P4K0"/>
<organism evidence="2 3">
    <name type="scientific">Pleurodeles waltl</name>
    <name type="common">Iberian ribbed newt</name>
    <dbReference type="NCBI Taxonomy" id="8319"/>
    <lineage>
        <taxon>Eukaryota</taxon>
        <taxon>Metazoa</taxon>
        <taxon>Chordata</taxon>
        <taxon>Craniata</taxon>
        <taxon>Vertebrata</taxon>
        <taxon>Euteleostomi</taxon>
        <taxon>Amphibia</taxon>
        <taxon>Batrachia</taxon>
        <taxon>Caudata</taxon>
        <taxon>Salamandroidea</taxon>
        <taxon>Salamandridae</taxon>
        <taxon>Pleurodelinae</taxon>
        <taxon>Pleurodeles</taxon>
    </lineage>
</organism>
<evidence type="ECO:0000313" key="2">
    <source>
        <dbReference type="EMBL" id="KAJ1120628.1"/>
    </source>
</evidence>
<gene>
    <name evidence="2" type="ORF">NDU88_008790</name>
</gene>
<reference evidence="2" key="1">
    <citation type="journal article" date="2022" name="bioRxiv">
        <title>Sequencing and chromosome-scale assembly of the giantPleurodeles waltlgenome.</title>
        <authorList>
            <person name="Brown T."/>
            <person name="Elewa A."/>
            <person name="Iarovenko S."/>
            <person name="Subramanian E."/>
            <person name="Araus A.J."/>
            <person name="Petzold A."/>
            <person name="Susuki M."/>
            <person name="Suzuki K.-i.T."/>
            <person name="Hayashi T."/>
            <person name="Toyoda A."/>
            <person name="Oliveira C."/>
            <person name="Osipova E."/>
            <person name="Leigh N.D."/>
            <person name="Simon A."/>
            <person name="Yun M.H."/>
        </authorList>
    </citation>
    <scope>NUCLEOTIDE SEQUENCE</scope>
    <source>
        <strain evidence="2">20211129_DDA</strain>
        <tissue evidence="2">Liver</tissue>
    </source>
</reference>
<comment type="caution">
    <text evidence="2">The sequence shown here is derived from an EMBL/GenBank/DDBJ whole genome shotgun (WGS) entry which is preliminary data.</text>
</comment>
<keyword evidence="3" id="KW-1185">Reference proteome</keyword>
<evidence type="ECO:0000256" key="1">
    <source>
        <dbReference type="SAM" id="MobiDB-lite"/>
    </source>
</evidence>
<accession>A0AAV7P4K0</accession>
<dbReference type="Proteomes" id="UP001066276">
    <property type="component" value="Chromosome 8"/>
</dbReference>
<evidence type="ECO:0000313" key="3">
    <source>
        <dbReference type="Proteomes" id="UP001066276"/>
    </source>
</evidence>
<feature type="region of interest" description="Disordered" evidence="1">
    <location>
        <begin position="14"/>
        <end position="37"/>
    </location>
</feature>